<dbReference type="Gene3D" id="3.30.70.20">
    <property type="match status" value="1"/>
</dbReference>
<dbReference type="AlphaFoldDB" id="A0A1L8D2B0"/>
<keyword evidence="6" id="KW-0411">Iron-sulfur</keyword>
<keyword evidence="2" id="KW-0004">4Fe-4S</keyword>
<evidence type="ECO:0000313" key="9">
    <source>
        <dbReference type="Proteomes" id="UP000187338"/>
    </source>
</evidence>
<keyword evidence="4" id="KW-0677">Repeat</keyword>
<dbReference type="InterPro" id="IPR017896">
    <property type="entry name" value="4Fe4S_Fe-S-bd"/>
</dbReference>
<evidence type="ECO:0000256" key="2">
    <source>
        <dbReference type="ARBA" id="ARBA00022485"/>
    </source>
</evidence>
<dbReference type="GO" id="GO:0046872">
    <property type="term" value="F:metal ion binding"/>
    <property type="evidence" value="ECO:0007669"/>
    <property type="project" value="UniProtKB-KW"/>
</dbReference>
<evidence type="ECO:0000256" key="5">
    <source>
        <dbReference type="ARBA" id="ARBA00023004"/>
    </source>
</evidence>
<dbReference type="GO" id="GO:0051539">
    <property type="term" value="F:4 iron, 4 sulfur cluster binding"/>
    <property type="evidence" value="ECO:0007669"/>
    <property type="project" value="UniProtKB-KW"/>
</dbReference>
<feature type="domain" description="4Fe-4S ferredoxin-type" evidence="7">
    <location>
        <begin position="11"/>
        <end position="44"/>
    </location>
</feature>
<dbReference type="InterPro" id="IPR051555">
    <property type="entry name" value="FDH_Electron_Transfer_Unit"/>
</dbReference>
<keyword evidence="5" id="KW-0408">Iron</keyword>
<keyword evidence="9" id="KW-1185">Reference proteome</keyword>
<comment type="subcellular location">
    <subcellularLocation>
        <location evidence="1">Cell envelope</location>
    </subcellularLocation>
</comment>
<evidence type="ECO:0000256" key="6">
    <source>
        <dbReference type="ARBA" id="ARBA00023014"/>
    </source>
</evidence>
<gene>
    <name evidence="8" type="ORF">ciss_11640</name>
</gene>
<protein>
    <submittedName>
        <fullName evidence="8">Oxidoreductase</fullName>
    </submittedName>
</protein>
<organism evidence="8 9">
    <name type="scientific">Carboxydothermus islandicus</name>
    <dbReference type="NCBI Taxonomy" id="661089"/>
    <lineage>
        <taxon>Bacteria</taxon>
        <taxon>Bacillati</taxon>
        <taxon>Bacillota</taxon>
        <taxon>Clostridia</taxon>
        <taxon>Thermoanaerobacterales</taxon>
        <taxon>Thermoanaerobacteraceae</taxon>
        <taxon>Carboxydothermus</taxon>
    </lineage>
</organism>
<evidence type="ECO:0000256" key="3">
    <source>
        <dbReference type="ARBA" id="ARBA00022723"/>
    </source>
</evidence>
<dbReference type="Proteomes" id="UP000187338">
    <property type="component" value="Unassembled WGS sequence"/>
</dbReference>
<sequence length="151" mass="16106">MKIAPGLLGGGVMYKCDFCHHRLTAGKVPACVESCPNGAITFGTKEEIIKLARERAKEINGYIYGDKENGGTSVLYVSHIPFSEINEALIKQGAGDKKSGKPAMPTFTDNPSDAPEHLVKSLALAPLAGLLTAGITAYKTFTREGSKHEND</sequence>
<dbReference type="SUPFAM" id="SSF54862">
    <property type="entry name" value="4Fe-4S ferredoxins"/>
    <property type="match status" value="1"/>
</dbReference>
<accession>A0A1L8D2B0</accession>
<keyword evidence="3" id="KW-0479">Metal-binding</keyword>
<dbReference type="EMBL" id="BDJL01000035">
    <property type="protein sequence ID" value="GAV25231.1"/>
    <property type="molecule type" value="Genomic_DNA"/>
</dbReference>
<evidence type="ECO:0000256" key="1">
    <source>
        <dbReference type="ARBA" id="ARBA00004196"/>
    </source>
</evidence>
<dbReference type="PANTHER" id="PTHR43545:SF4">
    <property type="entry name" value="IRON-SULFUR PROTEIN"/>
    <property type="match status" value="1"/>
</dbReference>
<dbReference type="PANTHER" id="PTHR43545">
    <property type="entry name" value="FORMATE DEHYDROGENASE, NITRATE-INDUCIBLE, IRON-SULFUR SUBUNIT"/>
    <property type="match status" value="1"/>
</dbReference>
<comment type="caution">
    <text evidence="8">The sequence shown here is derived from an EMBL/GenBank/DDBJ whole genome shotgun (WGS) entry which is preliminary data.</text>
</comment>
<reference evidence="9" key="1">
    <citation type="submission" date="2016-12" db="EMBL/GenBank/DDBJ databases">
        <title>Draft Genome Sequences od Carboxydothermus pertinax and islandicus, Hydrogenogenic Carboxydotrophic Bacteria.</title>
        <authorList>
            <person name="Fukuyama Y."/>
            <person name="Ohmae K."/>
            <person name="Yoneda Y."/>
            <person name="Yoshida T."/>
            <person name="Sako Y."/>
        </authorList>
    </citation>
    <scope>NUCLEOTIDE SEQUENCE [LARGE SCALE GENOMIC DNA]</scope>
    <source>
        <strain evidence="9">SET</strain>
    </source>
</reference>
<dbReference type="STRING" id="661089.ciss_11640"/>
<name>A0A1L8D2B0_9THEO</name>
<evidence type="ECO:0000313" key="8">
    <source>
        <dbReference type="EMBL" id="GAV25231.1"/>
    </source>
</evidence>
<evidence type="ECO:0000259" key="7">
    <source>
        <dbReference type="Pfam" id="PF13247"/>
    </source>
</evidence>
<dbReference type="GO" id="GO:0030313">
    <property type="term" value="C:cell envelope"/>
    <property type="evidence" value="ECO:0007669"/>
    <property type="project" value="UniProtKB-SubCell"/>
</dbReference>
<dbReference type="Pfam" id="PF13247">
    <property type="entry name" value="Fer4_11"/>
    <property type="match status" value="1"/>
</dbReference>
<evidence type="ECO:0000256" key="4">
    <source>
        <dbReference type="ARBA" id="ARBA00022737"/>
    </source>
</evidence>
<proteinExistence type="predicted"/>